<dbReference type="AlphaFoldDB" id="A0A806LGI8"/>
<name>A0A806LGI8_LACPA</name>
<gene>
    <name evidence="2" type="ORF">AF91_04455</name>
</gene>
<feature type="transmembrane region" description="Helical" evidence="1">
    <location>
        <begin position="81"/>
        <end position="102"/>
    </location>
</feature>
<keyword evidence="1" id="KW-0472">Membrane</keyword>
<dbReference type="KEGG" id="lpq:AF91_04455"/>
<dbReference type="EMBL" id="CP007122">
    <property type="protein sequence ID" value="AHJ32457.1"/>
    <property type="molecule type" value="Genomic_DNA"/>
</dbReference>
<organism evidence="2 3">
    <name type="scientific">Lacticaseibacillus paracasei N1115</name>
    <dbReference type="NCBI Taxonomy" id="1446494"/>
    <lineage>
        <taxon>Bacteria</taxon>
        <taxon>Bacillati</taxon>
        <taxon>Bacillota</taxon>
        <taxon>Bacilli</taxon>
        <taxon>Lactobacillales</taxon>
        <taxon>Lactobacillaceae</taxon>
        <taxon>Lacticaseibacillus</taxon>
    </lineage>
</organism>
<evidence type="ECO:0000313" key="2">
    <source>
        <dbReference type="EMBL" id="AHJ32457.1"/>
    </source>
</evidence>
<protein>
    <submittedName>
        <fullName evidence="2">Uncharacterized protein</fullName>
    </submittedName>
</protein>
<evidence type="ECO:0000256" key="1">
    <source>
        <dbReference type="SAM" id="Phobius"/>
    </source>
</evidence>
<dbReference type="Proteomes" id="UP000019441">
    <property type="component" value="Chromosome"/>
</dbReference>
<keyword evidence="1" id="KW-0812">Transmembrane</keyword>
<reference evidence="2 3" key="1">
    <citation type="journal article" date="2014" name="Genome Announc.">
        <title>Whole Genome Sequence of the Probiotic Strain Lactobacillus paracasei N1115, Isolated from Traditional Chinese Fermented Milk.</title>
        <authorList>
            <person name="Wang S."/>
            <person name="Zhu H."/>
            <person name="He F."/>
            <person name="Luo Y."/>
            <person name="Kang Z."/>
            <person name="Lu C."/>
            <person name="Feng L."/>
            <person name="Lu X."/>
            <person name="Xue Y."/>
            <person name="Wang H."/>
        </authorList>
    </citation>
    <scope>NUCLEOTIDE SEQUENCE [LARGE SCALE GENOMIC DNA]</scope>
    <source>
        <strain evidence="2 3">N1115</strain>
    </source>
</reference>
<accession>A0A806LGI8</accession>
<sequence length="104" mass="11867">MMQKHHWEIVAGAFAGLLLVTTGLALRQNHFLLALLWGLHQTFWLLAGVTVFLLAMRLIWHTERPHGHLTAQFIKHLPTNIEMSVLTAINLFGGIIVDLFLYEK</sequence>
<keyword evidence="1" id="KW-1133">Transmembrane helix</keyword>
<proteinExistence type="predicted"/>
<evidence type="ECO:0000313" key="3">
    <source>
        <dbReference type="Proteomes" id="UP000019441"/>
    </source>
</evidence>
<feature type="transmembrane region" description="Helical" evidence="1">
    <location>
        <begin position="41"/>
        <end position="60"/>
    </location>
</feature>